<evidence type="ECO:0000256" key="1">
    <source>
        <dbReference type="ARBA" id="ARBA00004651"/>
    </source>
</evidence>
<keyword evidence="3" id="KW-1003">Cell membrane</keyword>
<feature type="transmembrane region" description="Helical" evidence="10">
    <location>
        <begin position="300"/>
        <end position="326"/>
    </location>
</feature>
<sequence length="572" mass="60488">MELTLVAVVGVISMVAVAAFSKRLGIAAPMSLVVVGIALSFVPGVPALEVEPELILAGVLPPLLYSAAVNMPATDFRRNFGAISGLAVVLVAVSTLGSGWLFHWLLPEIGWPAAFALGAVISPTDAVAATSVGKKLGLPSRLLTLLEGEGLINDASALVLLRSAIAAMAGSVSIWGVAGDFAFSVVIAVGVGLAVGLVNVRVRALLNDTVLNTAISFVVPFVAFLPAEEFEASGVLAVVVAGLVTGHQSPRYLRAQDRIGEAMNWRTLAFLLESAVFLLMGLGLKTLIDEVHEAGYSSGRALLIGLVAAAFVIVVRIAFVAPLIAVMRNDARRAAELKPRLESLQARIDDLDTDSRFGPRQAERMRLRVTRGAADVEFKLNEALGKRGGVVLAWAGMRGAITVAAAQTLPEDTPLRPQLILVAFVVAVTTLLLQGLTLPALIRRVKVPGDDRAKLREEFVQLVSELGESREAVLAEAANSGGYAPGVLEQVRGDSLAARPRGGSKPMSADGLDEAREQYLTLRLKVLDAERDRLLTLRSQHRYSSQALGHAQQVLDLQSARMEQLAESTADA</sequence>
<feature type="transmembrane region" description="Helical" evidence="10">
    <location>
        <begin position="6"/>
        <end position="21"/>
    </location>
</feature>
<dbReference type="InterPro" id="IPR018422">
    <property type="entry name" value="Cation/H_exchanger_CPA1"/>
</dbReference>
<dbReference type="PANTHER" id="PTHR10110:SF86">
    <property type="entry name" value="SODIUM_HYDROGEN EXCHANGER 7"/>
    <property type="match status" value="1"/>
</dbReference>
<evidence type="ECO:0000256" key="2">
    <source>
        <dbReference type="ARBA" id="ARBA00022448"/>
    </source>
</evidence>
<keyword evidence="5 10" id="KW-1133">Transmembrane helix</keyword>
<feature type="transmembrane region" description="Helical" evidence="10">
    <location>
        <begin position="268"/>
        <end position="288"/>
    </location>
</feature>
<feature type="transmembrane region" description="Helical" evidence="10">
    <location>
        <begin position="230"/>
        <end position="247"/>
    </location>
</feature>
<feature type="domain" description="Cation/H+ exchanger transmembrane" evidence="11">
    <location>
        <begin position="13"/>
        <end position="442"/>
    </location>
</feature>
<keyword evidence="13" id="KW-1185">Reference proteome</keyword>
<name>A0ABW2JEI9_9ACTN</name>
<feature type="transmembrane region" description="Helical" evidence="10">
    <location>
        <begin position="205"/>
        <end position="224"/>
    </location>
</feature>
<feature type="transmembrane region" description="Helical" evidence="10">
    <location>
        <begin position="389"/>
        <end position="407"/>
    </location>
</feature>
<dbReference type="Proteomes" id="UP001596523">
    <property type="component" value="Unassembled WGS sequence"/>
</dbReference>
<dbReference type="Pfam" id="PF00999">
    <property type="entry name" value="Na_H_Exchanger"/>
    <property type="match status" value="1"/>
</dbReference>
<keyword evidence="4 10" id="KW-0812">Transmembrane</keyword>
<proteinExistence type="predicted"/>
<feature type="transmembrane region" description="Helical" evidence="10">
    <location>
        <begin position="80"/>
        <end position="103"/>
    </location>
</feature>
<feature type="transmembrane region" description="Helical" evidence="10">
    <location>
        <begin position="54"/>
        <end position="73"/>
    </location>
</feature>
<evidence type="ECO:0000256" key="4">
    <source>
        <dbReference type="ARBA" id="ARBA00022692"/>
    </source>
</evidence>
<evidence type="ECO:0000256" key="7">
    <source>
        <dbReference type="ARBA" id="ARBA00023065"/>
    </source>
</evidence>
<organism evidence="12 13">
    <name type="scientific">Streptomyces monticola</name>
    <dbReference type="NCBI Taxonomy" id="2666263"/>
    <lineage>
        <taxon>Bacteria</taxon>
        <taxon>Bacillati</taxon>
        <taxon>Actinomycetota</taxon>
        <taxon>Actinomycetes</taxon>
        <taxon>Kitasatosporales</taxon>
        <taxon>Streptomycetaceae</taxon>
        <taxon>Streptomyces</taxon>
    </lineage>
</organism>
<reference evidence="13" key="1">
    <citation type="journal article" date="2019" name="Int. J. Syst. Evol. Microbiol.">
        <title>The Global Catalogue of Microorganisms (GCM) 10K type strain sequencing project: providing services to taxonomists for standard genome sequencing and annotation.</title>
        <authorList>
            <consortium name="The Broad Institute Genomics Platform"/>
            <consortium name="The Broad Institute Genome Sequencing Center for Infectious Disease"/>
            <person name="Wu L."/>
            <person name="Ma J."/>
        </authorList>
    </citation>
    <scope>NUCLEOTIDE SEQUENCE [LARGE SCALE GENOMIC DNA]</scope>
    <source>
        <strain evidence="13">SYNS20</strain>
    </source>
</reference>
<protein>
    <submittedName>
        <fullName evidence="12">Cation:proton antiporter</fullName>
    </submittedName>
</protein>
<keyword evidence="6" id="KW-0915">Sodium</keyword>
<evidence type="ECO:0000256" key="8">
    <source>
        <dbReference type="ARBA" id="ARBA00023136"/>
    </source>
</evidence>
<evidence type="ECO:0000313" key="12">
    <source>
        <dbReference type="EMBL" id="MFC7304449.1"/>
    </source>
</evidence>
<keyword evidence="8 10" id="KW-0472">Membrane</keyword>
<dbReference type="PANTHER" id="PTHR10110">
    <property type="entry name" value="SODIUM/HYDROGEN EXCHANGER"/>
    <property type="match status" value="1"/>
</dbReference>
<keyword evidence="7" id="KW-0406">Ion transport</keyword>
<evidence type="ECO:0000256" key="10">
    <source>
        <dbReference type="SAM" id="Phobius"/>
    </source>
</evidence>
<evidence type="ECO:0000259" key="11">
    <source>
        <dbReference type="Pfam" id="PF00999"/>
    </source>
</evidence>
<gene>
    <name evidence="12" type="ORF">ACFQVC_09525</name>
</gene>
<dbReference type="Gene3D" id="6.10.140.1330">
    <property type="match status" value="1"/>
</dbReference>
<evidence type="ECO:0000256" key="3">
    <source>
        <dbReference type="ARBA" id="ARBA00022475"/>
    </source>
</evidence>
<comment type="subcellular location">
    <subcellularLocation>
        <location evidence="1">Cell membrane</location>
        <topology evidence="1">Multi-pass membrane protein</topology>
    </subcellularLocation>
</comment>
<feature type="transmembrane region" description="Helical" evidence="10">
    <location>
        <begin position="181"/>
        <end position="198"/>
    </location>
</feature>
<evidence type="ECO:0000256" key="9">
    <source>
        <dbReference type="ARBA" id="ARBA00023201"/>
    </source>
</evidence>
<comment type="caution">
    <text evidence="12">The sequence shown here is derived from an EMBL/GenBank/DDBJ whole genome shotgun (WGS) entry which is preliminary data.</text>
</comment>
<evidence type="ECO:0000256" key="6">
    <source>
        <dbReference type="ARBA" id="ARBA00023053"/>
    </source>
</evidence>
<keyword evidence="9" id="KW-0739">Sodium transport</keyword>
<dbReference type="InterPro" id="IPR006153">
    <property type="entry name" value="Cation/H_exchanger_TM"/>
</dbReference>
<feature type="transmembrane region" description="Helical" evidence="10">
    <location>
        <begin position="419"/>
        <end position="442"/>
    </location>
</feature>
<accession>A0ABW2JEI9</accession>
<evidence type="ECO:0000313" key="13">
    <source>
        <dbReference type="Proteomes" id="UP001596523"/>
    </source>
</evidence>
<evidence type="ECO:0000256" key="5">
    <source>
        <dbReference type="ARBA" id="ARBA00022989"/>
    </source>
</evidence>
<keyword evidence="2" id="KW-0813">Transport</keyword>
<dbReference type="EMBL" id="JBHTCF010000003">
    <property type="protein sequence ID" value="MFC7304449.1"/>
    <property type="molecule type" value="Genomic_DNA"/>
</dbReference>
<feature type="transmembrane region" description="Helical" evidence="10">
    <location>
        <begin position="28"/>
        <end position="48"/>
    </location>
</feature>
<dbReference type="RefSeq" id="WP_381828888.1">
    <property type="nucleotide sequence ID" value="NZ_JBHTCF010000003.1"/>
</dbReference>